<sequence>MAASTERKARLAMKQRSYKIKSYVNASHAVRWESGTGKKHNHTWEIVCELHVFEGMVSFFEIEKSLNKAINALSGQYLNDLPEFQVINPTVENVTEYLFNEIDSILRQNNAVLLRIEVSDSPTRSYCIDITERQFPTEAEVLPDQSASQDDTDA</sequence>
<comment type="pathway">
    <text evidence="1">Purine metabolism; 7-cyano-7-deazaguanine biosynthesis.</text>
</comment>
<dbReference type="Proteomes" id="UP000676478">
    <property type="component" value="Unassembled WGS sequence"/>
</dbReference>
<reference evidence="8 9" key="1">
    <citation type="submission" date="2017-09" db="EMBL/GenBank/DDBJ databases">
        <title>Genome sequence of Lactobacillus brevis D7.</title>
        <authorList>
            <person name="Kwon M.-S."/>
            <person name="Lim S.K."/>
            <person name="Choi H.-J."/>
        </authorList>
    </citation>
    <scope>NUCLEOTIDE SEQUENCE [LARGE SCALE GENOMIC DNA]</scope>
    <source>
        <strain evidence="8 9">D7</strain>
    </source>
</reference>
<dbReference type="GO" id="GO:0070497">
    <property type="term" value="F:6-carboxytetrahydropterin synthase activity"/>
    <property type="evidence" value="ECO:0007669"/>
    <property type="project" value="UniProtKB-EC"/>
</dbReference>
<dbReference type="EC" id="4.1.2.50" evidence="3"/>
<organism evidence="8 9">
    <name type="scientific">Levilactobacillus brevis</name>
    <name type="common">Lactobacillus brevis</name>
    <dbReference type="NCBI Taxonomy" id="1580"/>
    <lineage>
        <taxon>Bacteria</taxon>
        <taxon>Bacillati</taxon>
        <taxon>Bacillota</taxon>
        <taxon>Bacilli</taxon>
        <taxon>Lactobacillales</taxon>
        <taxon>Lactobacillaceae</taxon>
        <taxon>Levilactobacillus</taxon>
    </lineage>
</organism>
<dbReference type="OrthoDB" id="9804698at2"/>
<dbReference type="InterPro" id="IPR007115">
    <property type="entry name" value="6-PTP_synth/QueD"/>
</dbReference>
<evidence type="ECO:0000256" key="4">
    <source>
        <dbReference type="ARBA" id="ARBA00018141"/>
    </source>
</evidence>
<evidence type="ECO:0000256" key="5">
    <source>
        <dbReference type="ARBA" id="ARBA00031449"/>
    </source>
</evidence>
<dbReference type="AlphaFoldDB" id="A0A2A3TXI4"/>
<dbReference type="NCBIfam" id="TIGR03112">
    <property type="entry name" value="6_pyr_pter_rel"/>
    <property type="match status" value="1"/>
</dbReference>
<evidence type="ECO:0000256" key="6">
    <source>
        <dbReference type="ARBA" id="ARBA00048807"/>
    </source>
</evidence>
<proteinExistence type="inferred from homology"/>
<dbReference type="InterPro" id="IPR038418">
    <property type="entry name" value="6-PTP_synth/QueD_sf"/>
</dbReference>
<dbReference type="EMBL" id="NVYO01000001">
    <property type="protein sequence ID" value="PBQ23625.1"/>
    <property type="molecule type" value="Genomic_DNA"/>
</dbReference>
<protein>
    <recommendedName>
        <fullName evidence="4">6-carboxy-5,6,7,8-tetrahydropterin synthase</fullName>
        <ecNumber evidence="3">4.1.2.50</ecNumber>
    </recommendedName>
    <alternativeName>
        <fullName evidence="5">Queuosine biosynthesis protein QueD</fullName>
    </alternativeName>
</protein>
<evidence type="ECO:0000313" key="9">
    <source>
        <dbReference type="Proteomes" id="UP000217918"/>
    </source>
</evidence>
<dbReference type="EMBL" id="JAERKF010000001">
    <property type="protein sequence ID" value="MBS1009413.1"/>
    <property type="molecule type" value="Genomic_DNA"/>
</dbReference>
<evidence type="ECO:0000256" key="3">
    <source>
        <dbReference type="ARBA" id="ARBA00012982"/>
    </source>
</evidence>
<dbReference type="SUPFAM" id="SSF55620">
    <property type="entry name" value="Tetrahydrobiopterin biosynthesis enzymes-like"/>
    <property type="match status" value="1"/>
</dbReference>
<dbReference type="Gene3D" id="3.30.479.10">
    <property type="entry name" value="6-pyruvoyl tetrahydropterin synthase/QueD"/>
    <property type="match status" value="1"/>
</dbReference>
<accession>A0A2A3TXI4</accession>
<evidence type="ECO:0000256" key="1">
    <source>
        <dbReference type="ARBA" id="ARBA00005061"/>
    </source>
</evidence>
<dbReference type="InterPro" id="IPR017543">
    <property type="entry name" value="6-PTP_synth-rel_bac"/>
</dbReference>
<name>A0A2A3TXI4_LEVBR</name>
<gene>
    <name evidence="8" type="ORF">CNR29_06225</name>
    <name evidence="7" type="ORF">JK167_01025</name>
</gene>
<dbReference type="Proteomes" id="UP000217918">
    <property type="component" value="Unassembled WGS sequence"/>
</dbReference>
<evidence type="ECO:0000313" key="7">
    <source>
        <dbReference type="EMBL" id="MBS1009413.1"/>
    </source>
</evidence>
<dbReference type="Pfam" id="PF01242">
    <property type="entry name" value="PTPS"/>
    <property type="match status" value="1"/>
</dbReference>
<evidence type="ECO:0000313" key="8">
    <source>
        <dbReference type="EMBL" id="PBQ23625.1"/>
    </source>
</evidence>
<comment type="catalytic activity">
    <reaction evidence="6">
        <text>7,8-dihydroneopterin 3'-triphosphate + H2O = 6-carboxy-5,6,7,8-tetrahydropterin + triphosphate + acetaldehyde + 2 H(+)</text>
        <dbReference type="Rhea" id="RHEA:27966"/>
        <dbReference type="ChEBI" id="CHEBI:15343"/>
        <dbReference type="ChEBI" id="CHEBI:15377"/>
        <dbReference type="ChEBI" id="CHEBI:15378"/>
        <dbReference type="ChEBI" id="CHEBI:18036"/>
        <dbReference type="ChEBI" id="CHEBI:58462"/>
        <dbReference type="ChEBI" id="CHEBI:61032"/>
        <dbReference type="EC" id="4.1.2.50"/>
    </reaction>
</comment>
<reference evidence="7" key="2">
    <citation type="submission" date="2020-12" db="EMBL/GenBank/DDBJ databases">
        <authorList>
            <person name="Mcmullen J.G."/>
        </authorList>
    </citation>
    <scope>NUCLEOTIDE SEQUENCE</scope>
    <source>
        <strain evidence="7">Dm-2019-70</strain>
    </source>
</reference>
<comment type="caution">
    <text evidence="8">The sequence shown here is derived from an EMBL/GenBank/DDBJ whole genome shotgun (WGS) entry which is preliminary data.</text>
</comment>
<comment type="similarity">
    <text evidence="2">Belongs to the PTPS family. QueD subfamily.</text>
</comment>
<dbReference type="UniPathway" id="UPA00391"/>
<reference evidence="7" key="3">
    <citation type="submission" date="2022-09" db="EMBL/GenBank/DDBJ databases">
        <title>Genome-inferred correspondence between phylogeny and metabolic traits in the wild Drosophila gut microbiome.</title>
        <authorList>
            <person name="Bueno E."/>
            <person name="Blow F."/>
            <person name="Douglas A.E."/>
        </authorList>
    </citation>
    <scope>NUCLEOTIDE SEQUENCE</scope>
    <source>
        <strain evidence="7">Dm-2019-70</strain>
    </source>
</reference>
<evidence type="ECO:0000256" key="2">
    <source>
        <dbReference type="ARBA" id="ARBA00008900"/>
    </source>
</evidence>